<dbReference type="PANTHER" id="PTHR43166">
    <property type="entry name" value="AMINO ACID IMPORT ATP-BINDING PROTEIN"/>
    <property type="match status" value="1"/>
</dbReference>
<dbReference type="Pfam" id="PF00005">
    <property type="entry name" value="ABC_tran"/>
    <property type="match status" value="1"/>
</dbReference>
<dbReference type="InterPro" id="IPR027417">
    <property type="entry name" value="P-loop_NTPase"/>
</dbReference>
<evidence type="ECO:0000256" key="9">
    <source>
        <dbReference type="ARBA" id="ARBA00022970"/>
    </source>
</evidence>
<dbReference type="Gene3D" id="3.40.50.300">
    <property type="entry name" value="P-loop containing nucleotide triphosphate hydrolases"/>
    <property type="match status" value="1"/>
</dbReference>
<dbReference type="AlphaFoldDB" id="D1AZC8"/>
<evidence type="ECO:0000313" key="12">
    <source>
        <dbReference type="EMBL" id="ACZ11395.1"/>
    </source>
</evidence>
<evidence type="ECO:0000259" key="11">
    <source>
        <dbReference type="PROSITE" id="PS50893"/>
    </source>
</evidence>
<dbReference type="SUPFAM" id="SSF52540">
    <property type="entry name" value="P-loop containing nucleoside triphosphate hydrolases"/>
    <property type="match status" value="1"/>
</dbReference>
<dbReference type="InterPro" id="IPR003593">
    <property type="entry name" value="AAA+_ATPase"/>
</dbReference>
<dbReference type="InterPro" id="IPR003439">
    <property type="entry name" value="ABC_transporter-like_ATP-bd"/>
</dbReference>
<dbReference type="GO" id="GO:0016887">
    <property type="term" value="F:ATP hydrolysis activity"/>
    <property type="evidence" value="ECO:0007669"/>
    <property type="project" value="InterPro"/>
</dbReference>
<evidence type="ECO:0000256" key="8">
    <source>
        <dbReference type="ARBA" id="ARBA00022967"/>
    </source>
</evidence>
<dbReference type="InterPro" id="IPR018449">
    <property type="entry name" value="NIL_domain"/>
</dbReference>
<dbReference type="SUPFAM" id="SSF55021">
    <property type="entry name" value="ACT-like"/>
    <property type="match status" value="1"/>
</dbReference>
<keyword evidence="8" id="KW-1278">Translocase</keyword>
<dbReference type="PROSITE" id="PS00211">
    <property type="entry name" value="ABC_TRANSPORTER_1"/>
    <property type="match status" value="1"/>
</dbReference>
<protein>
    <recommendedName>
        <fullName evidence="3">Cell division ATP-binding protein FtsE</fullName>
    </recommendedName>
</protein>
<evidence type="ECO:0000256" key="5">
    <source>
        <dbReference type="ARBA" id="ARBA00022475"/>
    </source>
</evidence>
<dbReference type="InterPro" id="IPR045865">
    <property type="entry name" value="ACT-like_dom_sf"/>
</dbReference>
<evidence type="ECO:0000313" key="13">
    <source>
        <dbReference type="Proteomes" id="UP000002222"/>
    </source>
</evidence>
<evidence type="ECO:0000256" key="2">
    <source>
        <dbReference type="ARBA" id="ARBA00005417"/>
    </source>
</evidence>
<keyword evidence="9" id="KW-0029">Amino-acid transport</keyword>
<evidence type="ECO:0000256" key="10">
    <source>
        <dbReference type="ARBA" id="ARBA00023136"/>
    </source>
</evidence>
<dbReference type="RefSeq" id="WP_012856161.1">
    <property type="nucleotide sequence ID" value="NC_013512.1"/>
</dbReference>
<dbReference type="SMART" id="SM00930">
    <property type="entry name" value="NIL"/>
    <property type="match status" value="1"/>
</dbReference>
<evidence type="ECO:0000256" key="3">
    <source>
        <dbReference type="ARBA" id="ARBA00020019"/>
    </source>
</evidence>
<comment type="function">
    <text evidence="1">Part of the ABC transporter FtsEX involved in cellular division. Important for assembly or stability of the septal ring.</text>
</comment>
<evidence type="ECO:0000256" key="7">
    <source>
        <dbReference type="ARBA" id="ARBA00022840"/>
    </source>
</evidence>
<keyword evidence="4" id="KW-0813">Transport</keyword>
<dbReference type="GO" id="GO:0005524">
    <property type="term" value="F:ATP binding"/>
    <property type="evidence" value="ECO:0007669"/>
    <property type="project" value="UniProtKB-KW"/>
</dbReference>
<reference evidence="13" key="1">
    <citation type="submission" date="2009-11" db="EMBL/GenBank/DDBJ databases">
        <title>The complete genome of Sulfurospirillum deleyianum DSM 6946.</title>
        <authorList>
            <consortium name="US DOE Joint Genome Institute (JGI-PGF)"/>
            <person name="Lucas S."/>
            <person name="Copeland A."/>
            <person name="Lapidus A."/>
            <person name="Glavina del Rio T."/>
            <person name="Dalin E."/>
            <person name="Tice H."/>
            <person name="Bruce D."/>
            <person name="Goodwin L."/>
            <person name="Pitluck S."/>
            <person name="Kyrpides N."/>
            <person name="Mavromatis K."/>
            <person name="Ivanova N."/>
            <person name="Ovchinnikova G."/>
            <person name="Munk A.C."/>
            <person name="Lu M."/>
            <person name="Brettin T."/>
            <person name="Detter J.C."/>
            <person name="Han C."/>
            <person name="Tapia R."/>
            <person name="Larimer F."/>
            <person name="Land M."/>
            <person name="Hauser L."/>
            <person name="Markowitz V."/>
            <person name="Cheng J.F."/>
            <person name="Hugenholtz P."/>
            <person name="Woyke T."/>
            <person name="Wu D."/>
            <person name="Aumann P."/>
            <person name="Schneider S."/>
            <person name="Lang E."/>
            <person name="Spring S."/>
            <person name="Klenk H.P."/>
            <person name="Eisen J.A."/>
        </authorList>
    </citation>
    <scope>NUCLEOTIDE SEQUENCE [LARGE SCALE GENOMIC DNA]</scope>
    <source>
        <strain evidence="13">ATCC 51133 / DSM 6946 / 5175</strain>
    </source>
</reference>
<accession>D1AZC8</accession>
<dbReference type="KEGG" id="sdl:Sdel_0358"/>
<reference evidence="12 13" key="2">
    <citation type="journal article" date="2010" name="Stand. Genomic Sci.">
        <title>Complete genome sequence of Sulfurospirillum deleyianum type strain (5175).</title>
        <authorList>
            <person name="Sikorski J."/>
            <person name="Lapidus A."/>
            <person name="Copeland A."/>
            <person name="Glavina Del Rio T."/>
            <person name="Nolan M."/>
            <person name="Lucas S."/>
            <person name="Chen F."/>
            <person name="Tice H."/>
            <person name="Cheng J.F."/>
            <person name="Saunders E."/>
            <person name="Bruce D."/>
            <person name="Goodwin L."/>
            <person name="Pitluck S."/>
            <person name="Ovchinnikova G."/>
            <person name="Pati A."/>
            <person name="Ivanova N."/>
            <person name="Mavromatis K."/>
            <person name="Chen A."/>
            <person name="Palaniappan K."/>
            <person name="Chain P."/>
            <person name="Land M."/>
            <person name="Hauser L."/>
            <person name="Chang Y.J."/>
            <person name="Jeffries C.D."/>
            <person name="Brettin T."/>
            <person name="Detter J.C."/>
            <person name="Han C."/>
            <person name="Rohde M."/>
            <person name="Lang E."/>
            <person name="Spring S."/>
            <person name="Goker M."/>
            <person name="Bristow J."/>
            <person name="Eisen J.A."/>
            <person name="Markowitz V."/>
            <person name="Hugenholtz P."/>
            <person name="Kyrpides N.C."/>
            <person name="Klenk H.P."/>
        </authorList>
    </citation>
    <scope>NUCLEOTIDE SEQUENCE [LARGE SCALE GENOMIC DNA]</scope>
    <source>
        <strain evidence="13">ATCC 51133 / DSM 6946 / 5175</strain>
    </source>
</reference>
<organism evidence="12 13">
    <name type="scientific">Sulfurospirillum deleyianum (strain ATCC 51133 / DSM 6946 / 5175)</name>
    <dbReference type="NCBI Taxonomy" id="525898"/>
    <lineage>
        <taxon>Bacteria</taxon>
        <taxon>Pseudomonadati</taxon>
        <taxon>Campylobacterota</taxon>
        <taxon>Epsilonproteobacteria</taxon>
        <taxon>Campylobacterales</taxon>
        <taxon>Sulfurospirillaceae</taxon>
        <taxon>Sulfurospirillum</taxon>
    </lineage>
</organism>
<proteinExistence type="inferred from homology"/>
<feature type="domain" description="ABC transporter" evidence="11">
    <location>
        <begin position="2"/>
        <end position="237"/>
    </location>
</feature>
<keyword evidence="5" id="KW-1003">Cell membrane</keyword>
<gene>
    <name evidence="12" type="ordered locus">Sdel_0358</name>
</gene>
<dbReference type="GO" id="GO:0005886">
    <property type="term" value="C:plasma membrane"/>
    <property type="evidence" value="ECO:0007669"/>
    <property type="project" value="UniProtKB-ARBA"/>
</dbReference>
<evidence type="ECO:0000256" key="1">
    <source>
        <dbReference type="ARBA" id="ARBA00002579"/>
    </source>
</evidence>
<dbReference type="HOGENOM" id="CLU_000604_1_3_7"/>
<dbReference type="OrthoDB" id="9809450at2"/>
<dbReference type="EMBL" id="CP001816">
    <property type="protein sequence ID" value="ACZ11395.1"/>
    <property type="molecule type" value="Genomic_DNA"/>
</dbReference>
<comment type="similarity">
    <text evidence="2">Belongs to the ABC transporter superfamily.</text>
</comment>
<dbReference type="SMART" id="SM00382">
    <property type="entry name" value="AAA"/>
    <property type="match status" value="1"/>
</dbReference>
<evidence type="ECO:0000256" key="6">
    <source>
        <dbReference type="ARBA" id="ARBA00022741"/>
    </source>
</evidence>
<dbReference type="InterPro" id="IPR050086">
    <property type="entry name" value="MetN_ABC_transporter-like"/>
</dbReference>
<keyword evidence="13" id="KW-1185">Reference proteome</keyword>
<dbReference type="Pfam" id="PF09383">
    <property type="entry name" value="NIL"/>
    <property type="match status" value="1"/>
</dbReference>
<dbReference type="PANTHER" id="PTHR43166:SF30">
    <property type="entry name" value="METHIONINE IMPORT ATP-BINDING PROTEIN METN"/>
    <property type="match status" value="1"/>
</dbReference>
<dbReference type="FunFam" id="3.40.50.300:FF:000056">
    <property type="entry name" value="Cell division ATP-binding protein FtsE"/>
    <property type="match status" value="1"/>
</dbReference>
<dbReference type="STRING" id="525898.Sdel_0358"/>
<dbReference type="Proteomes" id="UP000002222">
    <property type="component" value="Chromosome"/>
</dbReference>
<evidence type="ECO:0000256" key="4">
    <source>
        <dbReference type="ARBA" id="ARBA00022448"/>
    </source>
</evidence>
<keyword evidence="7" id="KW-0067">ATP-binding</keyword>
<keyword evidence="10" id="KW-0472">Membrane</keyword>
<dbReference type="eggNOG" id="COG1135">
    <property type="taxonomic scope" value="Bacteria"/>
</dbReference>
<name>D1AZC8_SULD5</name>
<dbReference type="Gene3D" id="3.30.70.260">
    <property type="match status" value="1"/>
</dbReference>
<keyword evidence="6" id="KW-0547">Nucleotide-binding</keyword>
<dbReference type="InterPro" id="IPR017871">
    <property type="entry name" value="ABC_transporter-like_CS"/>
</dbReference>
<dbReference type="PROSITE" id="PS50893">
    <property type="entry name" value="ABC_TRANSPORTER_2"/>
    <property type="match status" value="1"/>
</dbReference>
<dbReference type="GO" id="GO:0006865">
    <property type="term" value="P:amino acid transport"/>
    <property type="evidence" value="ECO:0007669"/>
    <property type="project" value="UniProtKB-KW"/>
</dbReference>
<sequence>MIDIKHLSKYFNDQKVLDDITLHVNTGEIFAIVGHSGAGKSTLLRCINGLEGFSEGSVNVLGQEVKHLNESGLGALRSQIGMIFQNFSLLNQKNVYDNIALPMKVWGYSKEKIQGRVDELLKLVGLEAKKCVYPKELSGGQKQRVAIARALTLNPKILLSDEATSALDPNTTKSILELLQEINIKLGVTIIIVTHEMDVVKRVASRALLLEDGKVIGLGRIEELFLRPDEKMMRFLGEDEELPQEGVNIRLFFPSNVSYQPIVTKMARELNLNFNIVWGKLEKLNDHVVGSLVINIDEQNATSITAYLQEKTEVIWEVL</sequence>